<evidence type="ECO:0000313" key="1">
    <source>
        <dbReference type="EMBL" id="TKC07659.1"/>
    </source>
</evidence>
<comment type="caution">
    <text evidence="1">The sequence shown here is derived from an EMBL/GenBank/DDBJ whole genome shotgun (WGS) entry which is preliminary data.</text>
</comment>
<protein>
    <submittedName>
        <fullName evidence="1">Uncharacterized protein</fullName>
    </submittedName>
</protein>
<dbReference type="RefSeq" id="WP_136835988.1">
    <property type="nucleotide sequence ID" value="NZ_SWBQ01000002.1"/>
</dbReference>
<gene>
    <name evidence="1" type="ORF">FA047_10515</name>
</gene>
<dbReference type="EMBL" id="SWBQ01000002">
    <property type="protein sequence ID" value="TKC07659.1"/>
    <property type="molecule type" value="Genomic_DNA"/>
</dbReference>
<dbReference type="OrthoDB" id="769275at2"/>
<dbReference type="Proteomes" id="UP000307244">
    <property type="component" value="Unassembled WGS sequence"/>
</dbReference>
<name>A0A4U1CKW1_9SPHI</name>
<dbReference type="AlphaFoldDB" id="A0A4U1CKW1"/>
<accession>A0A4U1CKW1</accession>
<reference evidence="1 2" key="1">
    <citation type="submission" date="2019-04" db="EMBL/GenBank/DDBJ databases">
        <title>Pedobacter sp. RP-3-15 sp. nov., isolated from Arctic soil.</title>
        <authorList>
            <person name="Dahal R.H."/>
            <person name="Kim D.-U."/>
        </authorList>
    </citation>
    <scope>NUCLEOTIDE SEQUENCE [LARGE SCALE GENOMIC DNA]</scope>
    <source>
        <strain evidence="1 2">RP-3-15</strain>
    </source>
</reference>
<proteinExistence type="predicted"/>
<sequence length="113" mass="13138">MKKKLLHIHQLMSVLLLMVFAIALTPFSAFHNHHHQEEVACKKDHKDCGHRFHIHSSSDDCLICKAHFEKNYTHVHHHYQLFKDVKFVSKYFIVAQGNYAELISLALRGPPIA</sequence>
<evidence type="ECO:0000313" key="2">
    <source>
        <dbReference type="Proteomes" id="UP000307244"/>
    </source>
</evidence>
<keyword evidence="2" id="KW-1185">Reference proteome</keyword>
<organism evidence="1 2">
    <name type="scientific">Pedobacter frigoris</name>
    <dbReference type="NCBI Taxonomy" id="2571272"/>
    <lineage>
        <taxon>Bacteria</taxon>
        <taxon>Pseudomonadati</taxon>
        <taxon>Bacteroidota</taxon>
        <taxon>Sphingobacteriia</taxon>
        <taxon>Sphingobacteriales</taxon>
        <taxon>Sphingobacteriaceae</taxon>
        <taxon>Pedobacter</taxon>
    </lineage>
</organism>